<evidence type="ECO:0000256" key="9">
    <source>
        <dbReference type="SAM" id="Phobius"/>
    </source>
</evidence>
<dbReference type="PANTHER" id="PTHR34308:SF1">
    <property type="entry name" value="COBALAMIN BIOSYNTHESIS PROTEIN CBIB"/>
    <property type="match status" value="1"/>
</dbReference>
<gene>
    <name evidence="10" type="ORF">RT723_08985</name>
</gene>
<dbReference type="Proteomes" id="UP001257914">
    <property type="component" value="Unassembled WGS sequence"/>
</dbReference>
<dbReference type="PANTHER" id="PTHR34308">
    <property type="entry name" value="COBALAMIN BIOSYNTHESIS PROTEIN CBIB"/>
    <property type="match status" value="1"/>
</dbReference>
<comment type="subcellular location">
    <subcellularLocation>
        <location evidence="1">Cell membrane</location>
        <topology evidence="1">Multi-pass membrane protein</topology>
    </subcellularLocation>
</comment>
<keyword evidence="6 9" id="KW-0812">Transmembrane</keyword>
<proteinExistence type="inferred from homology"/>
<feature type="transmembrane region" description="Helical" evidence="9">
    <location>
        <begin position="157"/>
        <end position="182"/>
    </location>
</feature>
<evidence type="ECO:0000256" key="6">
    <source>
        <dbReference type="ARBA" id="ARBA00022692"/>
    </source>
</evidence>
<comment type="caution">
    <text evidence="10">The sequence shown here is derived from an EMBL/GenBank/DDBJ whole genome shotgun (WGS) entry which is preliminary data.</text>
</comment>
<dbReference type="Pfam" id="PF03186">
    <property type="entry name" value="CobD_Cbib"/>
    <property type="match status" value="1"/>
</dbReference>
<name>A0ABU3R0B4_9GAMM</name>
<evidence type="ECO:0000256" key="1">
    <source>
        <dbReference type="ARBA" id="ARBA00004651"/>
    </source>
</evidence>
<dbReference type="RefSeq" id="WP_315946736.1">
    <property type="nucleotide sequence ID" value="NZ_JAWCUA010000007.1"/>
</dbReference>
<comment type="pathway">
    <text evidence="2">Cofactor biosynthesis; adenosylcobalamin biosynthesis.</text>
</comment>
<dbReference type="EMBL" id="JAWCUA010000007">
    <property type="protein sequence ID" value="MDU0113128.1"/>
    <property type="molecule type" value="Genomic_DNA"/>
</dbReference>
<evidence type="ECO:0000313" key="11">
    <source>
        <dbReference type="Proteomes" id="UP001257914"/>
    </source>
</evidence>
<evidence type="ECO:0000256" key="2">
    <source>
        <dbReference type="ARBA" id="ARBA00004953"/>
    </source>
</evidence>
<evidence type="ECO:0000256" key="4">
    <source>
        <dbReference type="ARBA" id="ARBA00022475"/>
    </source>
</evidence>
<evidence type="ECO:0000256" key="3">
    <source>
        <dbReference type="ARBA" id="ARBA00006263"/>
    </source>
</evidence>
<comment type="similarity">
    <text evidence="3">Belongs to the CobD/CbiB family.</text>
</comment>
<evidence type="ECO:0000256" key="5">
    <source>
        <dbReference type="ARBA" id="ARBA00022573"/>
    </source>
</evidence>
<dbReference type="InterPro" id="IPR004485">
    <property type="entry name" value="Cobalamin_biosynth_CobD/CbiB"/>
</dbReference>
<feature type="transmembrane region" description="Helical" evidence="9">
    <location>
        <begin position="64"/>
        <end position="84"/>
    </location>
</feature>
<keyword evidence="4" id="KW-1003">Cell membrane</keyword>
<sequence length="325" mass="36666">MIEFIDSVVSIYPELIALTLVLIWEWIFPLSTKFTPAFTFNVLASAISNKVAQSGTTKQQLLAGWLALGTYLFLIATIVGSILFAVTNDVWTQAILLYFALGYQTVANQASAIQTCISQKQKSAAKTILSHITEFDVDRLSELGINKLTLESVIKRFVSYWLMPVIIFIIFNGFIAILYRALLEAYTVWQPKNPKFKHFGQAVFSIKNGFEFLPTLLIAPIYSVFKSSPFWSRYVSTNKHQWQQSQTSSFNQLVWLSIVSAGCKSELAGPLMLNQQKLTRPRINQGAPLFPSAIGELLKWNNRFRLSFILFNIVTISTLVLTNVI</sequence>
<reference evidence="10 11" key="1">
    <citation type="submission" date="2023-10" db="EMBL/GenBank/DDBJ databases">
        <title>Psychrosphaera aquimaarina strain SW33 isolated from seawater.</title>
        <authorList>
            <person name="Bayburt H."/>
            <person name="Kim J.M."/>
            <person name="Choi B.J."/>
            <person name="Jeon C.O."/>
        </authorList>
    </citation>
    <scope>NUCLEOTIDE SEQUENCE [LARGE SCALE GENOMIC DNA]</scope>
    <source>
        <strain evidence="10 11">KCTC 52743</strain>
    </source>
</reference>
<organism evidence="10 11">
    <name type="scientific">Psychrosphaera aquimarina</name>
    <dbReference type="NCBI Taxonomy" id="2044854"/>
    <lineage>
        <taxon>Bacteria</taxon>
        <taxon>Pseudomonadati</taxon>
        <taxon>Pseudomonadota</taxon>
        <taxon>Gammaproteobacteria</taxon>
        <taxon>Alteromonadales</taxon>
        <taxon>Pseudoalteromonadaceae</taxon>
        <taxon>Psychrosphaera</taxon>
    </lineage>
</organism>
<keyword evidence="7 9" id="KW-1133">Transmembrane helix</keyword>
<accession>A0ABU3R0B4</accession>
<evidence type="ECO:0000256" key="8">
    <source>
        <dbReference type="ARBA" id="ARBA00023136"/>
    </source>
</evidence>
<evidence type="ECO:0000256" key="7">
    <source>
        <dbReference type="ARBA" id="ARBA00022989"/>
    </source>
</evidence>
<feature type="transmembrane region" description="Helical" evidence="9">
    <location>
        <begin position="7"/>
        <end position="28"/>
    </location>
</feature>
<keyword evidence="8 9" id="KW-0472">Membrane</keyword>
<keyword evidence="5" id="KW-0169">Cobalamin biosynthesis</keyword>
<evidence type="ECO:0000313" key="10">
    <source>
        <dbReference type="EMBL" id="MDU0113128.1"/>
    </source>
</evidence>
<protein>
    <submittedName>
        <fullName evidence="10">Cobalamin biosynthesis protein</fullName>
    </submittedName>
</protein>
<keyword evidence="11" id="KW-1185">Reference proteome</keyword>